<feature type="transmembrane region" description="Helical" evidence="1">
    <location>
        <begin position="12"/>
        <end position="30"/>
    </location>
</feature>
<dbReference type="OrthoDB" id="147976at2"/>
<comment type="caution">
    <text evidence="2">The sequence shown here is derived from an EMBL/GenBank/DDBJ whole genome shotgun (WGS) entry which is preliminary data.</text>
</comment>
<keyword evidence="3" id="KW-1185">Reference proteome</keyword>
<keyword evidence="1" id="KW-0472">Membrane</keyword>
<sequence>MGQFYRRDGGEHMVALGASVIILSLLGIWFGRPRRLAFTLAGLSAITMIFTLGPDTTIAGINLNLPVRFIYDHVPVLSGIRVWNRFAIYVALAAALLIGMALSRLRGRQYYVGSGIAALVLVIELAIWIPSFVTGTPRNVDLWLREQPEIGAVIEMPYRYHGSNAYNAYQIGKPMATWSGTFDPPIYREYFGRLSTFPSQQSLAIIQRWGIGYVIVNRYLIEKQRPDWRTAIERYPEYTLVYEQGDYLVYRLRHGVIRE</sequence>
<accession>E1IC07</accession>
<name>E1IC07_9CHLR</name>
<feature type="transmembrane region" description="Helical" evidence="1">
    <location>
        <begin position="82"/>
        <end position="103"/>
    </location>
</feature>
<dbReference type="EMBL" id="ADVR01000018">
    <property type="protein sequence ID" value="EFO81269.1"/>
    <property type="molecule type" value="Genomic_DNA"/>
</dbReference>
<feature type="transmembrane region" description="Helical" evidence="1">
    <location>
        <begin position="37"/>
        <end position="62"/>
    </location>
</feature>
<organism evidence="2 3">
    <name type="scientific">Oscillochloris trichoides DG-6</name>
    <dbReference type="NCBI Taxonomy" id="765420"/>
    <lineage>
        <taxon>Bacteria</taxon>
        <taxon>Bacillati</taxon>
        <taxon>Chloroflexota</taxon>
        <taxon>Chloroflexia</taxon>
        <taxon>Chloroflexales</taxon>
        <taxon>Chloroflexineae</taxon>
        <taxon>Oscillochloridaceae</taxon>
        <taxon>Oscillochloris</taxon>
    </lineage>
</organism>
<gene>
    <name evidence="2" type="ORF">OSCT_0858</name>
</gene>
<evidence type="ECO:0000256" key="1">
    <source>
        <dbReference type="SAM" id="Phobius"/>
    </source>
</evidence>
<dbReference type="STRING" id="765420.OSCT_0858"/>
<keyword evidence="1" id="KW-1133">Transmembrane helix</keyword>
<keyword evidence="1" id="KW-0812">Transmembrane</keyword>
<feature type="transmembrane region" description="Helical" evidence="1">
    <location>
        <begin position="110"/>
        <end position="129"/>
    </location>
</feature>
<proteinExistence type="predicted"/>
<dbReference type="HOGENOM" id="CLU_1073004_0_0_0"/>
<reference evidence="2 3" key="1">
    <citation type="journal article" date="2011" name="J. Bacteriol.">
        <title>Draft genome sequence of the anoxygenic filamentous phototrophic bacterium Oscillochloris trichoides subsp. DG-6.</title>
        <authorList>
            <person name="Kuznetsov B.B."/>
            <person name="Ivanovsky R.N."/>
            <person name="Keppen O.I."/>
            <person name="Sukhacheva M.V."/>
            <person name="Bumazhkin B.K."/>
            <person name="Patutina E.O."/>
            <person name="Beletsky A.V."/>
            <person name="Mardanov A.V."/>
            <person name="Baslerov R.V."/>
            <person name="Panteleeva A.N."/>
            <person name="Kolganova T.V."/>
            <person name="Ravin N.V."/>
            <person name="Skryabin K.G."/>
        </authorList>
    </citation>
    <scope>NUCLEOTIDE SEQUENCE [LARGE SCALE GENOMIC DNA]</scope>
    <source>
        <strain evidence="2 3">DG-6</strain>
    </source>
</reference>
<evidence type="ECO:0000313" key="3">
    <source>
        <dbReference type="Proteomes" id="UP000054010"/>
    </source>
</evidence>
<protein>
    <submittedName>
        <fullName evidence="2">Uncharacterized protein</fullName>
    </submittedName>
</protein>
<dbReference type="AlphaFoldDB" id="E1IC07"/>
<dbReference type="Proteomes" id="UP000054010">
    <property type="component" value="Unassembled WGS sequence"/>
</dbReference>
<evidence type="ECO:0000313" key="2">
    <source>
        <dbReference type="EMBL" id="EFO81269.1"/>
    </source>
</evidence>